<dbReference type="SMART" id="SM00980">
    <property type="entry name" value="THAP"/>
    <property type="match status" value="1"/>
</dbReference>
<keyword evidence="9" id="KW-1185">Reference proteome</keyword>
<dbReference type="GeneID" id="113510111"/>
<dbReference type="GO" id="GO:0008270">
    <property type="term" value="F:zinc ion binding"/>
    <property type="evidence" value="ECO:0007669"/>
    <property type="project" value="UniProtKB-KW"/>
</dbReference>
<dbReference type="SMART" id="SM00692">
    <property type="entry name" value="DM3"/>
    <property type="match status" value="1"/>
</dbReference>
<organism evidence="9 10">
    <name type="scientific">Galleria mellonella</name>
    <name type="common">Greater wax moth</name>
    <dbReference type="NCBI Taxonomy" id="7137"/>
    <lineage>
        <taxon>Eukaryota</taxon>
        <taxon>Metazoa</taxon>
        <taxon>Ecdysozoa</taxon>
        <taxon>Arthropoda</taxon>
        <taxon>Hexapoda</taxon>
        <taxon>Insecta</taxon>
        <taxon>Pterygota</taxon>
        <taxon>Neoptera</taxon>
        <taxon>Endopterygota</taxon>
        <taxon>Lepidoptera</taxon>
        <taxon>Glossata</taxon>
        <taxon>Ditrysia</taxon>
        <taxon>Pyraloidea</taxon>
        <taxon>Pyralidae</taxon>
        <taxon>Galleriinae</taxon>
        <taxon>Galleria</taxon>
    </lineage>
</organism>
<evidence type="ECO:0000256" key="6">
    <source>
        <dbReference type="SAM" id="Coils"/>
    </source>
</evidence>
<evidence type="ECO:0000256" key="1">
    <source>
        <dbReference type="ARBA" id="ARBA00022723"/>
    </source>
</evidence>
<feature type="domain" description="THAP-type" evidence="8">
    <location>
        <begin position="1"/>
        <end position="75"/>
    </location>
</feature>
<evidence type="ECO:0000256" key="4">
    <source>
        <dbReference type="ARBA" id="ARBA00023125"/>
    </source>
</evidence>
<name>A0A6J1W9G5_GALME</name>
<evidence type="ECO:0000313" key="9">
    <source>
        <dbReference type="Proteomes" id="UP001652740"/>
    </source>
</evidence>
<dbReference type="Pfam" id="PF05485">
    <property type="entry name" value="THAP"/>
    <property type="match status" value="1"/>
</dbReference>
<dbReference type="KEGG" id="gmw:113510111"/>
<feature type="region of interest" description="Disordered" evidence="7">
    <location>
        <begin position="108"/>
        <end position="138"/>
    </location>
</feature>
<dbReference type="Proteomes" id="UP001652740">
    <property type="component" value="Unplaced"/>
</dbReference>
<feature type="region of interest" description="Disordered" evidence="7">
    <location>
        <begin position="170"/>
        <end position="190"/>
    </location>
</feature>
<evidence type="ECO:0000256" key="2">
    <source>
        <dbReference type="ARBA" id="ARBA00022771"/>
    </source>
</evidence>
<keyword evidence="6" id="KW-0175">Coiled coil</keyword>
<feature type="coiled-coil region" evidence="6">
    <location>
        <begin position="233"/>
        <end position="267"/>
    </location>
</feature>
<gene>
    <name evidence="10" type="primary">LOC113510111</name>
</gene>
<accession>A0A6J1W9G5</accession>
<reference evidence="10" key="1">
    <citation type="submission" date="2025-08" db="UniProtKB">
        <authorList>
            <consortium name="RefSeq"/>
        </authorList>
    </citation>
    <scope>IDENTIFICATION</scope>
    <source>
        <tissue evidence="10">Whole larvae</tissue>
    </source>
</reference>
<keyword evidence="2 5" id="KW-0863">Zinc-finger</keyword>
<evidence type="ECO:0000256" key="7">
    <source>
        <dbReference type="SAM" id="MobiDB-lite"/>
    </source>
</evidence>
<keyword evidence="4 5" id="KW-0238">DNA-binding</keyword>
<dbReference type="AlphaFoldDB" id="A0A6J1W9G5"/>
<sequence>MPRYCAVYGCMNSNAQKNDLSFFQIPRDERRAKWAKLINREDIIGTRKGHICSIHFEPRMYVNKRLNSKAVPTLHLDNCGAVTPCSCEASKSKIEVGNLHTDVESLASDQDDDLEDSGQRLGGSATKSGRKRSRHDFKSYSDAESMISDNEEVTIEATSSGGRPYITIDGSTVSTGRKRPRPTAAGLSKKYKATSTQDDVDVMKLMVVDDITEPSKPVKRRVDVLLKMCRTMFREKDHEISILREQVEELTKKNVRLRNALIDMKKTATIEDTEIPEETPTSGKKSKDVKKAKVKQCKHKGDEVKVATVGTIPEPTRVKKEPVDVKIDNNIEIPRIGDEINTRSNVIEEIGQEMDPLIIKTEPVYDNERPVAVTELNYCDTEDVVAFMAGPISIEETAPDIVGLETHDVVIGDGDSESLWSTIKQEVD</sequence>
<dbReference type="PANTHER" id="PTHR46600:SF11">
    <property type="entry name" value="THAP DOMAIN-CONTAINING PROTEIN 10"/>
    <property type="match status" value="1"/>
</dbReference>
<keyword evidence="1" id="KW-0479">Metal-binding</keyword>
<dbReference type="GO" id="GO:0043565">
    <property type="term" value="F:sequence-specific DNA binding"/>
    <property type="evidence" value="ECO:0007669"/>
    <property type="project" value="InterPro"/>
</dbReference>
<protein>
    <submittedName>
        <fullName evidence="10">Uncharacterized protein LOC113510111 isoform X1</fullName>
    </submittedName>
</protein>
<evidence type="ECO:0000256" key="5">
    <source>
        <dbReference type="PROSITE-ProRule" id="PRU00309"/>
    </source>
</evidence>
<dbReference type="RefSeq" id="XP_026749330.2">
    <property type="nucleotide sequence ID" value="XM_026893529.3"/>
</dbReference>
<dbReference type="InterPro" id="IPR026516">
    <property type="entry name" value="THAP1/10"/>
</dbReference>
<dbReference type="InterPro" id="IPR006612">
    <property type="entry name" value="THAP_Znf"/>
</dbReference>
<evidence type="ECO:0000256" key="3">
    <source>
        <dbReference type="ARBA" id="ARBA00022833"/>
    </source>
</evidence>
<evidence type="ECO:0000313" key="10">
    <source>
        <dbReference type="RefSeq" id="XP_026749330.2"/>
    </source>
</evidence>
<dbReference type="SUPFAM" id="SSF57716">
    <property type="entry name" value="Glucocorticoid receptor-like (DNA-binding domain)"/>
    <property type="match status" value="1"/>
</dbReference>
<evidence type="ECO:0000259" key="8">
    <source>
        <dbReference type="PROSITE" id="PS50950"/>
    </source>
</evidence>
<dbReference type="PANTHER" id="PTHR46600">
    <property type="entry name" value="THAP DOMAIN-CONTAINING"/>
    <property type="match status" value="1"/>
</dbReference>
<proteinExistence type="predicted"/>
<dbReference type="PROSITE" id="PS50950">
    <property type="entry name" value="ZF_THAP"/>
    <property type="match status" value="1"/>
</dbReference>
<keyword evidence="3" id="KW-0862">Zinc</keyword>
<dbReference type="GO" id="GO:0005654">
    <property type="term" value="C:nucleoplasm"/>
    <property type="evidence" value="ECO:0007669"/>
    <property type="project" value="UniProtKB-SubCell"/>
</dbReference>